<dbReference type="InterPro" id="IPR036928">
    <property type="entry name" value="AS_sf"/>
</dbReference>
<dbReference type="Pfam" id="PF01425">
    <property type="entry name" value="Amidase"/>
    <property type="match status" value="1"/>
</dbReference>
<dbReference type="InterPro" id="IPR023631">
    <property type="entry name" value="Amidase_dom"/>
</dbReference>
<evidence type="ECO:0000259" key="1">
    <source>
        <dbReference type="Pfam" id="PF01425"/>
    </source>
</evidence>
<proteinExistence type="predicted"/>
<dbReference type="PANTHER" id="PTHR11895:SF176">
    <property type="entry name" value="AMIDASE AMID-RELATED"/>
    <property type="match status" value="1"/>
</dbReference>
<gene>
    <name evidence="2" type="ORF">H5P27_05175</name>
</gene>
<dbReference type="AlphaFoldDB" id="A0A7X1B4B7"/>
<evidence type="ECO:0000313" key="2">
    <source>
        <dbReference type="EMBL" id="MBC2605429.1"/>
    </source>
</evidence>
<dbReference type="Proteomes" id="UP000526501">
    <property type="component" value="Unassembled WGS sequence"/>
</dbReference>
<dbReference type="RefSeq" id="WP_185659308.1">
    <property type="nucleotide sequence ID" value="NZ_CAWPOO010000006.1"/>
</dbReference>
<dbReference type="EMBL" id="JACHVC010000006">
    <property type="protein sequence ID" value="MBC2605429.1"/>
    <property type="molecule type" value="Genomic_DNA"/>
</dbReference>
<dbReference type="InterPro" id="IPR000120">
    <property type="entry name" value="Amidase"/>
</dbReference>
<name>A0A7X1B4B7_9BACT</name>
<dbReference type="PANTHER" id="PTHR11895">
    <property type="entry name" value="TRANSAMIDASE"/>
    <property type="match status" value="1"/>
</dbReference>
<reference evidence="2 3" key="1">
    <citation type="submission" date="2020-07" db="EMBL/GenBank/DDBJ databases">
        <authorList>
            <person name="Feng X."/>
        </authorList>
    </citation>
    <scope>NUCLEOTIDE SEQUENCE [LARGE SCALE GENOMIC DNA]</scope>
    <source>
        <strain evidence="2 3">JCM23202</strain>
    </source>
</reference>
<evidence type="ECO:0000313" key="3">
    <source>
        <dbReference type="Proteomes" id="UP000526501"/>
    </source>
</evidence>
<feature type="domain" description="Amidase" evidence="1">
    <location>
        <begin position="25"/>
        <end position="408"/>
    </location>
</feature>
<comment type="caution">
    <text evidence="2">The sequence shown here is derived from an EMBL/GenBank/DDBJ whole genome shotgun (WGS) entry which is preliminary data.</text>
</comment>
<sequence length="429" mass="46555">MNLPPLSIRDWSALTRSDPELAATTFLNKTMAIPKETHGKVIASLPELEWLTESFERSAKKEAPLAGVPFMLKDLFDFPGYPTTASSSFLSELRPTPTIESALSKSFRAEGAVYCGKTHLNEFAYGLSGENPYYGDCPHPLFPERLSGGSSSGSAWIVKSGIAPIATGTDTGGSIRVPAAWCGIYGLRLSPSDWSTKGCFPLAPTFDTPGWFTATAADMITSVEALIKPASKKAKSPLRGVSLLETISDLSPAFRAKSLDTLETLNAQSDPSVTAAFRDCVKNITTHYSVLQSLEALKVHSKWLDSHKAKYDPAVWQRIDRARNWSEQQKKDALAAEEKIKAFFGSAFEQYDFIALPATQSPAITASQHTDKFRSELLSLTAPGSFARCPVLTLPIQLGNGESQGIQILYKDDASDLPIKLLKTLIGAN</sequence>
<protein>
    <submittedName>
        <fullName evidence="2">Amidase</fullName>
    </submittedName>
</protein>
<organism evidence="2 3">
    <name type="scientific">Pelagicoccus albus</name>
    <dbReference type="NCBI Taxonomy" id="415222"/>
    <lineage>
        <taxon>Bacteria</taxon>
        <taxon>Pseudomonadati</taxon>
        <taxon>Verrucomicrobiota</taxon>
        <taxon>Opitutia</taxon>
        <taxon>Puniceicoccales</taxon>
        <taxon>Pelagicoccaceae</taxon>
        <taxon>Pelagicoccus</taxon>
    </lineage>
</organism>
<dbReference type="SUPFAM" id="SSF75304">
    <property type="entry name" value="Amidase signature (AS) enzymes"/>
    <property type="match status" value="1"/>
</dbReference>
<keyword evidence="3" id="KW-1185">Reference proteome</keyword>
<accession>A0A7X1B4B7</accession>
<dbReference type="Gene3D" id="3.90.1300.10">
    <property type="entry name" value="Amidase signature (AS) domain"/>
    <property type="match status" value="1"/>
</dbReference>
<dbReference type="GO" id="GO:0003824">
    <property type="term" value="F:catalytic activity"/>
    <property type="evidence" value="ECO:0007669"/>
    <property type="project" value="InterPro"/>
</dbReference>